<gene>
    <name evidence="2" type="ORF">D6858_08450</name>
</gene>
<accession>A0A419R2J1</accession>
<dbReference type="AlphaFoldDB" id="A0A419R2J1"/>
<keyword evidence="3" id="KW-1185">Reference proteome</keyword>
<evidence type="ECO:0000313" key="2">
    <source>
        <dbReference type="EMBL" id="RJX67965.1"/>
    </source>
</evidence>
<dbReference type="Pfam" id="PF26624">
    <property type="entry name" value="DUF8200"/>
    <property type="match status" value="1"/>
</dbReference>
<name>A0A419R2J1_9SPHN</name>
<keyword evidence="1" id="KW-0732">Signal</keyword>
<proteinExistence type="predicted"/>
<dbReference type="InterPro" id="IPR058513">
    <property type="entry name" value="DUF8200"/>
</dbReference>
<evidence type="ECO:0000256" key="1">
    <source>
        <dbReference type="SAM" id="SignalP"/>
    </source>
</evidence>
<organism evidence="2 3">
    <name type="scientific">Tsuneonella suprasediminis</name>
    <dbReference type="NCBI Taxonomy" id="2306996"/>
    <lineage>
        <taxon>Bacteria</taxon>
        <taxon>Pseudomonadati</taxon>
        <taxon>Pseudomonadota</taxon>
        <taxon>Alphaproteobacteria</taxon>
        <taxon>Sphingomonadales</taxon>
        <taxon>Erythrobacteraceae</taxon>
        <taxon>Tsuneonella</taxon>
    </lineage>
</organism>
<feature type="signal peptide" evidence="1">
    <location>
        <begin position="1"/>
        <end position="39"/>
    </location>
</feature>
<reference evidence="2 3" key="1">
    <citation type="submission" date="2018-09" db="EMBL/GenBank/DDBJ databases">
        <title>Altererythrobacter sp.Ery1 and Ery12, the genome sequencing of novel strains in genus Alterythrobacter.</title>
        <authorList>
            <person name="Cheng H."/>
            <person name="Wu Y.-H."/>
            <person name="Fang C."/>
            <person name="Xu X.-W."/>
        </authorList>
    </citation>
    <scope>NUCLEOTIDE SEQUENCE [LARGE SCALE GENOMIC DNA]</scope>
    <source>
        <strain evidence="2 3">Ery12</strain>
    </source>
</reference>
<sequence length="116" mass="11804">MLRMNLSLSQSARPIAIVAALGWTALTFGTALAPSPAQAAQGPFYQAELASAAGNNVVVAGGVAWHCAETACTADRATSRPEIVCARLAKKAGDVTSFSADGKALDEAKLARCNGN</sequence>
<dbReference type="EMBL" id="RAHJ01000018">
    <property type="protein sequence ID" value="RJX67965.1"/>
    <property type="molecule type" value="Genomic_DNA"/>
</dbReference>
<dbReference type="InterPro" id="IPR058067">
    <property type="entry name" value="CC_3452-like"/>
</dbReference>
<evidence type="ECO:0000313" key="3">
    <source>
        <dbReference type="Proteomes" id="UP000284322"/>
    </source>
</evidence>
<dbReference type="NCBIfam" id="NF047636">
    <property type="entry name" value="CC_3452_fam"/>
    <property type="match status" value="1"/>
</dbReference>
<feature type="chain" id="PRO_5019073683" evidence="1">
    <location>
        <begin position="40"/>
        <end position="116"/>
    </location>
</feature>
<comment type="caution">
    <text evidence="2">The sequence shown here is derived from an EMBL/GenBank/DDBJ whole genome shotgun (WGS) entry which is preliminary data.</text>
</comment>
<protein>
    <submittedName>
        <fullName evidence="2">Uncharacterized protein</fullName>
    </submittedName>
</protein>
<dbReference type="Proteomes" id="UP000284322">
    <property type="component" value="Unassembled WGS sequence"/>
</dbReference>